<comment type="caution">
    <text evidence="1">The sequence shown here is derived from an EMBL/GenBank/DDBJ whole genome shotgun (WGS) entry which is preliminary data.</text>
</comment>
<name>A0AAW7IGC2_9BACI</name>
<reference evidence="1" key="1">
    <citation type="submission" date="2023-06" db="EMBL/GenBank/DDBJ databases">
        <title>Comparative genomics of Bacillaceae isolates and their secondary metabolite potential.</title>
        <authorList>
            <person name="Song L."/>
            <person name="Nielsen L.J."/>
            <person name="Mohite O."/>
            <person name="Xu X."/>
            <person name="Weber T."/>
            <person name="Kovacs A.T."/>
        </authorList>
    </citation>
    <scope>NUCLEOTIDE SEQUENCE</scope>
    <source>
        <strain evidence="1">D8_B_37</strain>
    </source>
</reference>
<dbReference type="AlphaFoldDB" id="A0AAW7IGC2"/>
<evidence type="ECO:0000313" key="1">
    <source>
        <dbReference type="EMBL" id="MDM5453479.1"/>
    </source>
</evidence>
<accession>A0AAW7IGC2</accession>
<proteinExistence type="predicted"/>
<gene>
    <name evidence="1" type="ORF">QUF89_14975</name>
</gene>
<protein>
    <submittedName>
        <fullName evidence="1">Uncharacterized protein</fullName>
    </submittedName>
</protein>
<sequence>MFNHKLNAFLPETLAISRGSVTMQVTPRKRRVFESSECLTIGDSIWTWPSMNVGETNLPAASISERRS</sequence>
<evidence type="ECO:0000313" key="2">
    <source>
        <dbReference type="Proteomes" id="UP001234602"/>
    </source>
</evidence>
<dbReference type="RefSeq" id="WP_289320282.1">
    <property type="nucleotide sequence ID" value="NZ_JAUCEY010000008.1"/>
</dbReference>
<organism evidence="1 2">
    <name type="scientific">Peribacillus simplex</name>
    <dbReference type="NCBI Taxonomy" id="1478"/>
    <lineage>
        <taxon>Bacteria</taxon>
        <taxon>Bacillati</taxon>
        <taxon>Bacillota</taxon>
        <taxon>Bacilli</taxon>
        <taxon>Bacillales</taxon>
        <taxon>Bacillaceae</taxon>
        <taxon>Peribacillus</taxon>
    </lineage>
</organism>
<dbReference type="EMBL" id="JAUCEY010000008">
    <property type="protein sequence ID" value="MDM5453479.1"/>
    <property type="molecule type" value="Genomic_DNA"/>
</dbReference>
<dbReference type="Proteomes" id="UP001234602">
    <property type="component" value="Unassembled WGS sequence"/>
</dbReference>